<feature type="region of interest" description="Disordered" evidence="1">
    <location>
        <begin position="31"/>
        <end position="56"/>
    </location>
</feature>
<feature type="compositionally biased region" description="Basic and acidic residues" evidence="1">
    <location>
        <begin position="109"/>
        <end position="121"/>
    </location>
</feature>
<protein>
    <submittedName>
        <fullName evidence="2">Uncharacterized protein</fullName>
    </submittedName>
</protein>
<organism evidence="2 3">
    <name type="scientific">Batillaria attramentaria</name>
    <dbReference type="NCBI Taxonomy" id="370345"/>
    <lineage>
        <taxon>Eukaryota</taxon>
        <taxon>Metazoa</taxon>
        <taxon>Spiralia</taxon>
        <taxon>Lophotrochozoa</taxon>
        <taxon>Mollusca</taxon>
        <taxon>Gastropoda</taxon>
        <taxon>Caenogastropoda</taxon>
        <taxon>Sorbeoconcha</taxon>
        <taxon>Cerithioidea</taxon>
        <taxon>Batillariidae</taxon>
        <taxon>Batillaria</taxon>
    </lineage>
</organism>
<evidence type="ECO:0000313" key="2">
    <source>
        <dbReference type="EMBL" id="KAK7498600.1"/>
    </source>
</evidence>
<accession>A0ABD0LGP8</accession>
<evidence type="ECO:0000256" key="1">
    <source>
        <dbReference type="SAM" id="MobiDB-lite"/>
    </source>
</evidence>
<name>A0ABD0LGP8_9CAEN</name>
<feature type="compositionally biased region" description="Pro residues" evidence="1">
    <location>
        <begin position="38"/>
        <end position="49"/>
    </location>
</feature>
<dbReference type="AlphaFoldDB" id="A0ABD0LGP8"/>
<feature type="compositionally biased region" description="Polar residues" evidence="1">
    <location>
        <begin position="153"/>
        <end position="167"/>
    </location>
</feature>
<evidence type="ECO:0000313" key="3">
    <source>
        <dbReference type="Proteomes" id="UP001519460"/>
    </source>
</evidence>
<proteinExistence type="predicted"/>
<comment type="caution">
    <text evidence="2">The sequence shown here is derived from an EMBL/GenBank/DDBJ whole genome shotgun (WGS) entry which is preliminary data.</text>
</comment>
<gene>
    <name evidence="2" type="ORF">BaRGS_00010260</name>
</gene>
<dbReference type="Proteomes" id="UP001519460">
    <property type="component" value="Unassembled WGS sequence"/>
</dbReference>
<reference evidence="2 3" key="1">
    <citation type="journal article" date="2023" name="Sci. Data">
        <title>Genome assembly of the Korean intertidal mud-creeper Batillaria attramentaria.</title>
        <authorList>
            <person name="Patra A.K."/>
            <person name="Ho P.T."/>
            <person name="Jun S."/>
            <person name="Lee S.J."/>
            <person name="Kim Y."/>
            <person name="Won Y.J."/>
        </authorList>
    </citation>
    <scope>NUCLEOTIDE SEQUENCE [LARGE SCALE GENOMIC DNA]</scope>
    <source>
        <strain evidence="2">Wonlab-2016</strain>
    </source>
</reference>
<feature type="region of interest" description="Disordered" evidence="1">
    <location>
        <begin position="106"/>
        <end position="167"/>
    </location>
</feature>
<sequence length="335" mass="35892">MGHKSHYEGGVGSWITHSANPSAPALRTTFNSIHRLPPHPPPAPPPPSNPHCRDRGNWRSKLLNEKRSAARCLPLPPALSVGPNLAGRSPRGRSIGKGCRLCSALPATSRDHSRPPIERKVSPAVGSCRRPAEDSASGHASAGRRQCAVRNGRGTNNPVSYRGRSQTSAGPMVCAVSVVTEPDNPVSYRGPVCPCDLWCKEAVPTLRLRRQNHPTLQAIVDSLATTPVFCCLGLLPVAFPLLARDHSVSRGQVPRHGVAPCLRRLSSAVAAQWTHKHAAAAQQTMVVRAGAQPGDVAVARLPCRVVYLGQLQNVAEEGFLFFWPQSIADCTKKTA</sequence>
<dbReference type="EMBL" id="JACVVK020000050">
    <property type="protein sequence ID" value="KAK7498600.1"/>
    <property type="molecule type" value="Genomic_DNA"/>
</dbReference>
<feature type="non-terminal residue" evidence="2">
    <location>
        <position position="335"/>
    </location>
</feature>
<keyword evidence="3" id="KW-1185">Reference proteome</keyword>